<protein>
    <submittedName>
        <fullName evidence="1">Uncharacterized protein</fullName>
    </submittedName>
</protein>
<comment type="caution">
    <text evidence="1">The sequence shown here is derived from an EMBL/GenBank/DDBJ whole genome shotgun (WGS) entry which is preliminary data.</text>
</comment>
<evidence type="ECO:0000313" key="1">
    <source>
        <dbReference type="EMBL" id="GBP45152.1"/>
    </source>
</evidence>
<dbReference type="Proteomes" id="UP000299102">
    <property type="component" value="Unassembled WGS sequence"/>
</dbReference>
<accession>A0A4C1W3M6</accession>
<dbReference type="AlphaFoldDB" id="A0A4C1W3M6"/>
<reference evidence="1 2" key="1">
    <citation type="journal article" date="2019" name="Commun. Biol.">
        <title>The bagworm genome reveals a unique fibroin gene that provides high tensile strength.</title>
        <authorList>
            <person name="Kono N."/>
            <person name="Nakamura H."/>
            <person name="Ohtoshi R."/>
            <person name="Tomita M."/>
            <person name="Numata K."/>
            <person name="Arakawa K."/>
        </authorList>
    </citation>
    <scope>NUCLEOTIDE SEQUENCE [LARGE SCALE GENOMIC DNA]</scope>
</reference>
<evidence type="ECO:0000313" key="2">
    <source>
        <dbReference type="Proteomes" id="UP000299102"/>
    </source>
</evidence>
<name>A0A4C1W3M6_EUMVA</name>
<organism evidence="1 2">
    <name type="scientific">Eumeta variegata</name>
    <name type="common">Bagworm moth</name>
    <name type="synonym">Eumeta japonica</name>
    <dbReference type="NCBI Taxonomy" id="151549"/>
    <lineage>
        <taxon>Eukaryota</taxon>
        <taxon>Metazoa</taxon>
        <taxon>Ecdysozoa</taxon>
        <taxon>Arthropoda</taxon>
        <taxon>Hexapoda</taxon>
        <taxon>Insecta</taxon>
        <taxon>Pterygota</taxon>
        <taxon>Neoptera</taxon>
        <taxon>Endopterygota</taxon>
        <taxon>Lepidoptera</taxon>
        <taxon>Glossata</taxon>
        <taxon>Ditrysia</taxon>
        <taxon>Tineoidea</taxon>
        <taxon>Psychidae</taxon>
        <taxon>Oiketicinae</taxon>
        <taxon>Eumeta</taxon>
    </lineage>
</organism>
<proteinExistence type="predicted"/>
<sequence length="89" mass="10585">MNNRKINNWQGARGFIGKKMELPTRTARPTFRRRLCWYCDARNRRMKIASSGAGTRKRRRSYADICTDATLGKLLRLWVQRPTLFYVYV</sequence>
<dbReference type="EMBL" id="BGZK01000465">
    <property type="protein sequence ID" value="GBP45152.1"/>
    <property type="molecule type" value="Genomic_DNA"/>
</dbReference>
<keyword evidence="2" id="KW-1185">Reference proteome</keyword>
<gene>
    <name evidence="1" type="ORF">EVAR_95803_1</name>
</gene>